<evidence type="ECO:0000256" key="1">
    <source>
        <dbReference type="ARBA" id="ARBA00010876"/>
    </source>
</evidence>
<keyword evidence="2" id="KW-0413">Isomerase</keyword>
<evidence type="ECO:0000259" key="3">
    <source>
        <dbReference type="Pfam" id="PF00849"/>
    </source>
</evidence>
<dbReference type="InterPro" id="IPR006145">
    <property type="entry name" value="PsdUridine_synth_RsuA/RluA"/>
</dbReference>
<dbReference type="GO" id="GO:0140098">
    <property type="term" value="F:catalytic activity, acting on RNA"/>
    <property type="evidence" value="ECO:0007669"/>
    <property type="project" value="UniProtKB-ARBA"/>
</dbReference>
<evidence type="ECO:0000256" key="2">
    <source>
        <dbReference type="ARBA" id="ARBA00023235"/>
    </source>
</evidence>
<dbReference type="PANTHER" id="PTHR21600">
    <property type="entry name" value="MITOCHONDRIAL RNA PSEUDOURIDINE SYNTHASE"/>
    <property type="match status" value="1"/>
</dbReference>
<dbReference type="CDD" id="cd02869">
    <property type="entry name" value="PseudoU_synth_RluA_like"/>
    <property type="match status" value="1"/>
</dbReference>
<dbReference type="GO" id="GO:0001522">
    <property type="term" value="P:pseudouridine synthesis"/>
    <property type="evidence" value="ECO:0007669"/>
    <property type="project" value="InterPro"/>
</dbReference>
<feature type="domain" description="Pseudouridine synthase RsuA/RluA-like" evidence="3">
    <location>
        <begin position="17"/>
        <end position="170"/>
    </location>
</feature>
<dbReference type="InterPro" id="IPR020103">
    <property type="entry name" value="PsdUridine_synth_cat_dom_sf"/>
</dbReference>
<comment type="similarity">
    <text evidence="1">Belongs to the pseudouridine synthase RluA family.</text>
</comment>
<name>A0A7C4JRP5_9BACT</name>
<dbReference type="AlphaFoldDB" id="A0A7C4JRP5"/>
<protein>
    <submittedName>
        <fullName evidence="4">RluA family pseudouridine synthase</fullName>
    </submittedName>
</protein>
<gene>
    <name evidence="4" type="ORF">ENT66_08475</name>
</gene>
<comment type="caution">
    <text evidence="4">The sequence shown here is derived from an EMBL/GenBank/DDBJ whole genome shotgun (WGS) entry which is preliminary data.</text>
</comment>
<dbReference type="Gene3D" id="3.30.2350.10">
    <property type="entry name" value="Pseudouridine synthase"/>
    <property type="match status" value="1"/>
</dbReference>
<dbReference type="Pfam" id="PF00849">
    <property type="entry name" value="PseudoU_synth_2"/>
    <property type="match status" value="1"/>
</dbReference>
<reference evidence="4" key="1">
    <citation type="journal article" date="2020" name="mSystems">
        <title>Genome- and Community-Level Interaction Insights into Carbon Utilization and Element Cycling Functions of Hydrothermarchaeota in Hydrothermal Sediment.</title>
        <authorList>
            <person name="Zhou Z."/>
            <person name="Liu Y."/>
            <person name="Xu W."/>
            <person name="Pan J."/>
            <person name="Luo Z.H."/>
            <person name="Li M."/>
        </authorList>
    </citation>
    <scope>NUCLEOTIDE SEQUENCE [LARGE SCALE GENOMIC DNA]</scope>
    <source>
        <strain evidence="4">SpSt-6</strain>
    </source>
</reference>
<dbReference type="GO" id="GO:0003723">
    <property type="term" value="F:RNA binding"/>
    <property type="evidence" value="ECO:0007669"/>
    <property type="project" value="InterPro"/>
</dbReference>
<dbReference type="GO" id="GO:0009982">
    <property type="term" value="F:pseudouridine synthase activity"/>
    <property type="evidence" value="ECO:0007669"/>
    <property type="project" value="InterPro"/>
</dbReference>
<organism evidence="4">
    <name type="scientific">Thermodesulfobacterium geofontis</name>
    <dbReference type="NCBI Taxonomy" id="1295609"/>
    <lineage>
        <taxon>Bacteria</taxon>
        <taxon>Pseudomonadati</taxon>
        <taxon>Thermodesulfobacteriota</taxon>
        <taxon>Thermodesulfobacteria</taxon>
        <taxon>Thermodesulfobacteriales</taxon>
        <taxon>Thermodesulfobacteriaceae</taxon>
        <taxon>Thermodesulfobacterium</taxon>
    </lineage>
</organism>
<dbReference type="InterPro" id="IPR050188">
    <property type="entry name" value="RluA_PseudoU_synthase"/>
</dbReference>
<dbReference type="SUPFAM" id="SSF55120">
    <property type="entry name" value="Pseudouridine synthase"/>
    <property type="match status" value="1"/>
</dbReference>
<proteinExistence type="inferred from homology"/>
<dbReference type="PANTHER" id="PTHR21600:SF83">
    <property type="entry name" value="PSEUDOURIDYLATE SYNTHASE RPUSD4, MITOCHONDRIAL"/>
    <property type="match status" value="1"/>
</dbReference>
<evidence type="ECO:0000313" key="4">
    <source>
        <dbReference type="EMBL" id="HGQ86293.1"/>
    </source>
</evidence>
<dbReference type="GO" id="GO:0006396">
    <property type="term" value="P:RNA processing"/>
    <property type="evidence" value="ECO:0007669"/>
    <property type="project" value="UniProtKB-ARBA"/>
</dbReference>
<accession>A0A7C4JRP5</accession>
<sequence>MKKLKKLPEIIYEDKYILVIYKPPGLAVQGAKRNEESLLKILKDFIKERDKKPGNVFLGVVHKLDKKVSGILVFAKRSKSAKRLFESFQRKEVIKLYIAKVEGILEGEEMWEDYLLWDNVKRRAIVLKRASENAKKAITIYSTLYSLGKETFLLLMPLTGRKHQLRAVLSERGYPIVGDIKYGSKRKILNGKAILLHSLYLSFPHPMSKKRLEFWAKIPDYFSFDVKYENKIFEIIKRMYEYWDGVKYKAIDVFK</sequence>
<dbReference type="EMBL" id="DSZN01000132">
    <property type="protein sequence ID" value="HGQ86293.1"/>
    <property type="molecule type" value="Genomic_DNA"/>
</dbReference>